<keyword evidence="7" id="KW-0234">DNA repair</keyword>
<evidence type="ECO:0000256" key="1">
    <source>
        <dbReference type="ARBA" id="ARBA00004123"/>
    </source>
</evidence>
<dbReference type="Pfam" id="PF20470">
    <property type="entry name" value="HTH_61"/>
    <property type="match status" value="1"/>
</dbReference>
<dbReference type="InterPro" id="IPR046931">
    <property type="entry name" value="HTH_61"/>
</dbReference>
<reference evidence="14" key="1">
    <citation type="submission" date="2025-08" db="UniProtKB">
        <authorList>
            <consortium name="RefSeq"/>
        </authorList>
    </citation>
    <scope>IDENTIFICATION</scope>
    <source>
        <tissue evidence="14">Entire body</tissue>
    </source>
</reference>
<dbReference type="InterPro" id="IPR001650">
    <property type="entry name" value="Helicase_C-like"/>
</dbReference>
<evidence type="ECO:0000256" key="7">
    <source>
        <dbReference type="ARBA" id="ARBA00023204"/>
    </source>
</evidence>
<dbReference type="SMART" id="SM00490">
    <property type="entry name" value="HELICc"/>
    <property type="match status" value="1"/>
</dbReference>
<evidence type="ECO:0000259" key="12">
    <source>
        <dbReference type="PROSITE" id="PS51194"/>
    </source>
</evidence>
<organism evidence="13 14">
    <name type="scientific">Agrilus planipennis</name>
    <name type="common">Emerald ash borer</name>
    <name type="synonym">Agrilus marcopoli</name>
    <dbReference type="NCBI Taxonomy" id="224129"/>
    <lineage>
        <taxon>Eukaryota</taxon>
        <taxon>Metazoa</taxon>
        <taxon>Ecdysozoa</taxon>
        <taxon>Arthropoda</taxon>
        <taxon>Hexapoda</taxon>
        <taxon>Insecta</taxon>
        <taxon>Pterygota</taxon>
        <taxon>Neoptera</taxon>
        <taxon>Endopterygota</taxon>
        <taxon>Coleoptera</taxon>
        <taxon>Polyphaga</taxon>
        <taxon>Elateriformia</taxon>
        <taxon>Buprestoidea</taxon>
        <taxon>Buprestidae</taxon>
        <taxon>Agrilinae</taxon>
        <taxon>Agrilus</taxon>
    </lineage>
</organism>
<dbReference type="Pfam" id="PF00271">
    <property type="entry name" value="Helicase_C"/>
    <property type="match status" value="1"/>
</dbReference>
<gene>
    <name evidence="14" type="primary">LOC108741357</name>
</gene>
<keyword evidence="4" id="KW-0378">Hydrolase</keyword>
<evidence type="ECO:0000256" key="9">
    <source>
        <dbReference type="ARBA" id="ARBA00048988"/>
    </source>
</evidence>
<dbReference type="CDD" id="cd18026">
    <property type="entry name" value="DEXHc_POLQ-like"/>
    <property type="match status" value="1"/>
</dbReference>
<proteinExistence type="predicted"/>
<dbReference type="InParanoid" id="A0A7F5R904"/>
<dbReference type="GO" id="GO:0003676">
    <property type="term" value="F:nucleic acid binding"/>
    <property type="evidence" value="ECO:0007669"/>
    <property type="project" value="InterPro"/>
</dbReference>
<keyword evidence="3" id="KW-0227">DNA damage</keyword>
<dbReference type="Pfam" id="PF00270">
    <property type="entry name" value="DEAD"/>
    <property type="match status" value="1"/>
</dbReference>
<protein>
    <submittedName>
        <fullName evidence="14">Helicase POLQ-like isoform X3</fullName>
    </submittedName>
</protein>
<evidence type="ECO:0000256" key="5">
    <source>
        <dbReference type="ARBA" id="ARBA00022806"/>
    </source>
</evidence>
<dbReference type="InterPro" id="IPR050474">
    <property type="entry name" value="Hel308_SKI2-like"/>
</dbReference>
<evidence type="ECO:0000256" key="6">
    <source>
        <dbReference type="ARBA" id="ARBA00022840"/>
    </source>
</evidence>
<dbReference type="RefSeq" id="XP_025832446.1">
    <property type="nucleotide sequence ID" value="XM_025976661.1"/>
</dbReference>
<dbReference type="GO" id="GO:0006302">
    <property type="term" value="P:double-strand break repair"/>
    <property type="evidence" value="ECO:0007669"/>
    <property type="project" value="UniProtKB-ARBA"/>
</dbReference>
<dbReference type="AlphaFoldDB" id="A0A7F5R904"/>
<dbReference type="Pfam" id="PF21099">
    <property type="entry name" value="POLQ_helical"/>
    <property type="match status" value="1"/>
</dbReference>
<evidence type="ECO:0000256" key="2">
    <source>
        <dbReference type="ARBA" id="ARBA00022741"/>
    </source>
</evidence>
<dbReference type="SUPFAM" id="SSF52540">
    <property type="entry name" value="P-loop containing nucleoside triphosphate hydrolases"/>
    <property type="match status" value="2"/>
</dbReference>
<feature type="region of interest" description="Disordered" evidence="10">
    <location>
        <begin position="54"/>
        <end position="87"/>
    </location>
</feature>
<dbReference type="PROSITE" id="PS51194">
    <property type="entry name" value="HELICASE_CTER"/>
    <property type="match status" value="1"/>
</dbReference>
<evidence type="ECO:0000313" key="14">
    <source>
        <dbReference type="RefSeq" id="XP_025832446.1"/>
    </source>
</evidence>
<dbReference type="SUPFAM" id="SSF158702">
    <property type="entry name" value="Sec63 N-terminal domain-like"/>
    <property type="match status" value="1"/>
</dbReference>
<dbReference type="FunFam" id="3.40.50.300:FF:000813">
    <property type="entry name" value="helicase POLQ-like isoform X1"/>
    <property type="match status" value="1"/>
</dbReference>
<dbReference type="Gene3D" id="3.40.50.300">
    <property type="entry name" value="P-loop containing nucleotide triphosphate hydrolases"/>
    <property type="match status" value="2"/>
</dbReference>
<dbReference type="GO" id="GO:0043138">
    <property type="term" value="F:3'-5' DNA helicase activity"/>
    <property type="evidence" value="ECO:0007669"/>
    <property type="project" value="UniProtKB-EC"/>
</dbReference>
<accession>A0A7F5R904</accession>
<keyword evidence="13" id="KW-1185">Reference proteome</keyword>
<dbReference type="OrthoDB" id="2320933at2759"/>
<feature type="compositionally biased region" description="Basic residues" evidence="10">
    <location>
        <begin position="9"/>
        <end position="25"/>
    </location>
</feature>
<keyword evidence="5" id="KW-0347">Helicase</keyword>
<feature type="compositionally biased region" description="Polar residues" evidence="10">
    <location>
        <begin position="54"/>
        <end position="65"/>
    </location>
</feature>
<dbReference type="InterPro" id="IPR048960">
    <property type="entry name" value="POLQ-like_helical"/>
</dbReference>
<keyword evidence="2" id="KW-0547">Nucleotide-binding</keyword>
<evidence type="ECO:0000256" key="10">
    <source>
        <dbReference type="SAM" id="MobiDB-lite"/>
    </source>
</evidence>
<keyword evidence="8" id="KW-0539">Nucleus</keyword>
<name>A0A7F5R904_AGRPL</name>
<dbReference type="PANTHER" id="PTHR47961:SF12">
    <property type="entry name" value="HELICASE POLQ-LIKE"/>
    <property type="match status" value="1"/>
</dbReference>
<dbReference type="GO" id="GO:0005524">
    <property type="term" value="F:ATP binding"/>
    <property type="evidence" value="ECO:0007669"/>
    <property type="project" value="UniProtKB-KW"/>
</dbReference>
<evidence type="ECO:0000259" key="11">
    <source>
        <dbReference type="PROSITE" id="PS51192"/>
    </source>
</evidence>
<dbReference type="GO" id="GO:0016787">
    <property type="term" value="F:hydrolase activity"/>
    <property type="evidence" value="ECO:0007669"/>
    <property type="project" value="UniProtKB-KW"/>
</dbReference>
<evidence type="ECO:0000313" key="13">
    <source>
        <dbReference type="Proteomes" id="UP000192223"/>
    </source>
</evidence>
<evidence type="ECO:0000256" key="3">
    <source>
        <dbReference type="ARBA" id="ARBA00022763"/>
    </source>
</evidence>
<dbReference type="InterPro" id="IPR027417">
    <property type="entry name" value="P-loop_NTPase"/>
</dbReference>
<evidence type="ECO:0000256" key="4">
    <source>
        <dbReference type="ARBA" id="ARBA00022801"/>
    </source>
</evidence>
<dbReference type="FunCoup" id="A0A7F5R904">
    <property type="interactions" value="1262"/>
</dbReference>
<dbReference type="InterPro" id="IPR014001">
    <property type="entry name" value="Helicase_ATP-bd"/>
</dbReference>
<feature type="domain" description="Helicase C-terminal" evidence="12">
    <location>
        <begin position="447"/>
        <end position="645"/>
    </location>
</feature>
<comment type="subcellular location">
    <subcellularLocation>
        <location evidence="1">Nucleus</location>
    </subcellularLocation>
</comment>
<keyword evidence="6" id="KW-0067">ATP-binding</keyword>
<dbReference type="InterPro" id="IPR011545">
    <property type="entry name" value="DEAD/DEAH_box_helicase_dom"/>
</dbReference>
<feature type="region of interest" description="Disordered" evidence="10">
    <location>
        <begin position="1"/>
        <end position="26"/>
    </location>
</feature>
<evidence type="ECO:0000256" key="8">
    <source>
        <dbReference type="ARBA" id="ARBA00023242"/>
    </source>
</evidence>
<dbReference type="GeneID" id="108741357"/>
<dbReference type="PROSITE" id="PS51192">
    <property type="entry name" value="HELICASE_ATP_BIND_1"/>
    <property type="match status" value="1"/>
</dbReference>
<sequence>MNTIANVKAPKRKSQTNKHANKHYKPLNVVKITKNISKDKSKIKRCSSNELEQHISEGNTLKSSHSSNNVNGSENKNNTNSKESDEDLFEQDEDNFFTYLDFYTQFLEQLEKYESNSLPKIKNSISKSVLSQIDPCSTKQDANRKKRKSFEKTDCVYKVLKTDSETVGSADKSKDDFWNGTVDICSTQLFKTSQHQAQEYGPFFGLPTKVNELIQHYKGIERLYDWQEKCLNLPAIKNHSNLVYALPITAGKTLVAEILMLREIICRRKNVIFVLPYATRVQEKVWALSPFGVALDFLIEEYTADKGMYPPKKRRYKNSMYIVTTEKALGLFDSLIETGRLDEIGLVVVDKLHLVGEPGAGPTLETFLTKIMYINEMKHTDIQIVGISTIIGNLSDICTFLKADLYKSDFRPVKLIEYVKVGDEIAKIHWDKRDNEFLQVVRKENYSYSKLLKEIDPERLGGLSLEVVPHDSCLIFCSSNKNCQNVAHLLCQVAFATLREHKKKEKNDLITALKSEGNNNICEILRVSIKHGIAYYHSGLLSEERRLLEDAFGEGVISVICCTLAAGVNLPAKRVILAEPYIDGEFINLSHYKQMVGHAGRVGFREVGESILVCTKEDLSKVRKLLQLPMDIALSNMHACEGKGLRHLFLSCVGLGTATNRSQLQQVASKSLLAVQQDKLNVNMKNLTDNAICSLFKLGALQTNAQKQSSSTSTSSSHISLRMETSTIVNESKNKNTLETHSQKKPTITLTNNTKLIISELGKAAIKGCLELSKAHLLYADLTQAQESLVLLDHLHLLYLVTPYDQCEQIKPSNSLYYNLLMRLGKSEKKTAKVLGITESCTTKLFTNQQIKTVSENVLTRFYVSLMLYDLWNGMPVFDVSEKYQIDRGLIQSLMISSATFASNVVGFCDEIEEFWPFRHLLKSLSERLSHCSMKELLPLMELPSVKQSRAKQLYNAGYKTLQLVAKSDPNELVKNIQFMSKKVANELNAAAKMVLLEKVETLRDEAENVLHGEE</sequence>
<dbReference type="PANTHER" id="PTHR47961">
    <property type="entry name" value="DNA POLYMERASE THETA, PUTATIVE (AFU_ORTHOLOGUE AFUA_1G05260)-RELATED"/>
    <property type="match status" value="1"/>
</dbReference>
<feature type="domain" description="Helicase ATP-binding" evidence="11">
    <location>
        <begin position="233"/>
        <end position="409"/>
    </location>
</feature>
<dbReference type="Gene3D" id="1.10.3380.20">
    <property type="match status" value="1"/>
</dbReference>
<dbReference type="Proteomes" id="UP000192223">
    <property type="component" value="Unplaced"/>
</dbReference>
<dbReference type="GO" id="GO:0005634">
    <property type="term" value="C:nucleus"/>
    <property type="evidence" value="ECO:0007669"/>
    <property type="project" value="UniProtKB-SubCell"/>
</dbReference>
<comment type="catalytic activity">
    <reaction evidence="9">
        <text>ATP + H2O = ADP + phosphate + H(+)</text>
        <dbReference type="Rhea" id="RHEA:13065"/>
        <dbReference type="ChEBI" id="CHEBI:15377"/>
        <dbReference type="ChEBI" id="CHEBI:15378"/>
        <dbReference type="ChEBI" id="CHEBI:30616"/>
        <dbReference type="ChEBI" id="CHEBI:43474"/>
        <dbReference type="ChEBI" id="CHEBI:456216"/>
        <dbReference type="EC" id="5.6.2.4"/>
    </reaction>
</comment>
<feature type="compositionally biased region" description="Low complexity" evidence="10">
    <location>
        <begin position="66"/>
        <end position="81"/>
    </location>
</feature>
<dbReference type="CDD" id="cd18795">
    <property type="entry name" value="SF2_C_Ski2"/>
    <property type="match status" value="1"/>
</dbReference>